<reference evidence="4" key="1">
    <citation type="submission" date="2017-02" db="EMBL/GenBank/DDBJ databases">
        <authorList>
            <person name="Dridi B."/>
        </authorList>
    </citation>
    <scope>NUCLEOTIDE SEQUENCE [LARGE SCALE GENOMIC DNA]</scope>
    <source>
        <strain evidence="4">bH819</strain>
    </source>
</reference>
<evidence type="ECO:0000313" key="4">
    <source>
        <dbReference type="Proteomes" id="UP000195918"/>
    </source>
</evidence>
<dbReference type="Proteomes" id="UP000195918">
    <property type="component" value="Unassembled WGS sequence"/>
</dbReference>
<protein>
    <submittedName>
        <fullName evidence="3">Uncharacterized protein</fullName>
    </submittedName>
</protein>
<feature type="region of interest" description="Disordered" evidence="1">
    <location>
        <begin position="178"/>
        <end position="210"/>
    </location>
</feature>
<dbReference type="AlphaFoldDB" id="A0A1X6WNB2"/>
<accession>A0A1X6WNB2</accession>
<keyword evidence="2" id="KW-0812">Transmembrane</keyword>
<sequence length="210" mass="23903">MKVKTTNNEGLAGQLLTVLKKKKTIAIIVVVIAFFIISHLFVSAYRETIRERQIESVAKVTFKNKQFKNVKNADINTILSSKEPVVLGIINPTNNKGYDELEKMFNEAKSIEGLPEIVYIYQPIYGNQKSVDNLKLDKKNNFLLIENGKESKRYAFDTLKNGASELVDEVNLMINPKIPQKKPKRVEKKDELDFNPNPSDGTHTSEVEFE</sequence>
<proteinExistence type="predicted"/>
<feature type="transmembrane region" description="Helical" evidence="2">
    <location>
        <begin position="25"/>
        <end position="45"/>
    </location>
</feature>
<evidence type="ECO:0000256" key="1">
    <source>
        <dbReference type="SAM" id="MobiDB-lite"/>
    </source>
</evidence>
<keyword evidence="4" id="KW-1185">Reference proteome</keyword>
<evidence type="ECO:0000256" key="2">
    <source>
        <dbReference type="SAM" id="Phobius"/>
    </source>
</evidence>
<gene>
    <name evidence="3" type="ORF">FM121_06915</name>
</gene>
<evidence type="ECO:0000313" key="3">
    <source>
        <dbReference type="EMBL" id="SLM85814.1"/>
    </source>
</evidence>
<dbReference type="RefSeq" id="WP_086951449.1">
    <property type="nucleotide sequence ID" value="NZ_FWFD01000009.1"/>
</dbReference>
<dbReference type="EMBL" id="FWFD01000009">
    <property type="protein sequence ID" value="SLM85814.1"/>
    <property type="molecule type" value="Genomic_DNA"/>
</dbReference>
<keyword evidence="2" id="KW-0472">Membrane</keyword>
<organism evidence="3 4">
    <name type="scientific">Vagococcus fluvialis bH819</name>
    <dbReference type="NCBI Taxonomy" id="1255619"/>
    <lineage>
        <taxon>Bacteria</taxon>
        <taxon>Bacillati</taxon>
        <taxon>Bacillota</taxon>
        <taxon>Bacilli</taxon>
        <taxon>Lactobacillales</taxon>
        <taxon>Enterococcaceae</taxon>
        <taxon>Vagococcus</taxon>
    </lineage>
</organism>
<name>A0A1X6WNB2_9ENTE</name>
<keyword evidence="2" id="KW-1133">Transmembrane helix</keyword>
<dbReference type="OrthoDB" id="2200341at2"/>